<organism evidence="1 2">
    <name type="scientific">Medicago truncatula</name>
    <name type="common">Barrel medic</name>
    <name type="synonym">Medicago tribuloides</name>
    <dbReference type="NCBI Taxonomy" id="3880"/>
    <lineage>
        <taxon>Eukaryota</taxon>
        <taxon>Viridiplantae</taxon>
        <taxon>Streptophyta</taxon>
        <taxon>Embryophyta</taxon>
        <taxon>Tracheophyta</taxon>
        <taxon>Spermatophyta</taxon>
        <taxon>Magnoliopsida</taxon>
        <taxon>eudicotyledons</taxon>
        <taxon>Gunneridae</taxon>
        <taxon>Pentapetalae</taxon>
        <taxon>rosids</taxon>
        <taxon>fabids</taxon>
        <taxon>Fabales</taxon>
        <taxon>Fabaceae</taxon>
        <taxon>Papilionoideae</taxon>
        <taxon>50 kb inversion clade</taxon>
        <taxon>NPAAA clade</taxon>
        <taxon>Hologalegina</taxon>
        <taxon>IRL clade</taxon>
        <taxon>Trifolieae</taxon>
        <taxon>Medicago</taxon>
    </lineage>
</organism>
<gene>
    <name evidence="1" type="ORF">MtrunA17_Chr7g0226141</name>
</gene>
<name>A0A396GVA9_MEDTR</name>
<accession>A0A396GVA9</accession>
<dbReference type="EMBL" id="PSQE01000007">
    <property type="protein sequence ID" value="RHN45059.1"/>
    <property type="molecule type" value="Genomic_DNA"/>
</dbReference>
<sequence>MVQGRASQSPITGVPLPLGLKHTWQPIKGAFTAQVRIRDPHNSSHITNREKFLSPFS</sequence>
<dbReference type="AlphaFoldDB" id="A0A396GVA9"/>
<comment type="caution">
    <text evidence="1">The sequence shown here is derived from an EMBL/GenBank/DDBJ whole genome shotgun (WGS) entry which is preliminary data.</text>
</comment>
<evidence type="ECO:0000313" key="2">
    <source>
        <dbReference type="Proteomes" id="UP000265566"/>
    </source>
</evidence>
<evidence type="ECO:0000313" key="1">
    <source>
        <dbReference type="EMBL" id="RHN45059.1"/>
    </source>
</evidence>
<reference evidence="2" key="1">
    <citation type="journal article" date="2018" name="Nat. Plants">
        <title>Whole-genome landscape of Medicago truncatula symbiotic genes.</title>
        <authorList>
            <person name="Pecrix Y."/>
            <person name="Staton S.E."/>
            <person name="Sallet E."/>
            <person name="Lelandais-Briere C."/>
            <person name="Moreau S."/>
            <person name="Carrere S."/>
            <person name="Blein T."/>
            <person name="Jardinaud M.F."/>
            <person name="Latrasse D."/>
            <person name="Zouine M."/>
            <person name="Zahm M."/>
            <person name="Kreplak J."/>
            <person name="Mayjonade B."/>
            <person name="Satge C."/>
            <person name="Perez M."/>
            <person name="Cauet S."/>
            <person name="Marande W."/>
            <person name="Chantry-Darmon C."/>
            <person name="Lopez-Roques C."/>
            <person name="Bouchez O."/>
            <person name="Berard A."/>
            <person name="Debelle F."/>
            <person name="Munos S."/>
            <person name="Bendahmane A."/>
            <person name="Berges H."/>
            <person name="Niebel A."/>
            <person name="Buitink J."/>
            <person name="Frugier F."/>
            <person name="Benhamed M."/>
            <person name="Crespi M."/>
            <person name="Gouzy J."/>
            <person name="Gamas P."/>
        </authorList>
    </citation>
    <scope>NUCLEOTIDE SEQUENCE [LARGE SCALE GENOMIC DNA]</scope>
    <source>
        <strain evidence="2">cv. Jemalong A17</strain>
    </source>
</reference>
<proteinExistence type="predicted"/>
<dbReference type="Gramene" id="rna39256">
    <property type="protein sequence ID" value="RHN45059.1"/>
    <property type="gene ID" value="gene39256"/>
</dbReference>
<protein>
    <submittedName>
        <fullName evidence="1">Uncharacterized protein</fullName>
    </submittedName>
</protein>
<dbReference type="Proteomes" id="UP000265566">
    <property type="component" value="Chromosome 7"/>
</dbReference>